<evidence type="ECO:0000313" key="3">
    <source>
        <dbReference type="Proteomes" id="UP001362311"/>
    </source>
</evidence>
<accession>A0ABD5JXA2</accession>
<dbReference type="RefSeq" id="WP_339439858.1">
    <property type="nucleotide sequence ID" value="NZ_JBBHKQ010000001.1"/>
</dbReference>
<dbReference type="PANTHER" id="PTHR43236:SF2">
    <property type="entry name" value="BLL0069 PROTEIN"/>
    <property type="match status" value="1"/>
</dbReference>
<dbReference type="InterPro" id="IPR010359">
    <property type="entry name" value="IrrE_HExxH"/>
</dbReference>
<evidence type="ECO:0000313" key="2">
    <source>
        <dbReference type="EMBL" id="MEJ5900530.1"/>
    </source>
</evidence>
<dbReference type="EMBL" id="JBBHKQ010000001">
    <property type="protein sequence ID" value="MEJ5900530.1"/>
    <property type="molecule type" value="Genomic_DNA"/>
</dbReference>
<dbReference type="Proteomes" id="UP001362311">
    <property type="component" value="Unassembled WGS sequence"/>
</dbReference>
<comment type="caution">
    <text evidence="2">The sequence shown here is derived from an EMBL/GenBank/DDBJ whole genome shotgun (WGS) entry which is preliminary data.</text>
</comment>
<dbReference type="PANTHER" id="PTHR43236">
    <property type="entry name" value="ANTITOXIN HIGA1"/>
    <property type="match status" value="1"/>
</dbReference>
<organism evidence="2 3">
    <name type="scientific">Ochrobactrum teleogrylli</name>
    <dbReference type="NCBI Taxonomy" id="2479765"/>
    <lineage>
        <taxon>Bacteria</taxon>
        <taxon>Pseudomonadati</taxon>
        <taxon>Pseudomonadota</taxon>
        <taxon>Alphaproteobacteria</taxon>
        <taxon>Hyphomicrobiales</taxon>
        <taxon>Brucellaceae</taxon>
        <taxon>Brucella/Ochrobactrum group</taxon>
        <taxon>Ochrobactrum</taxon>
    </lineage>
</organism>
<gene>
    <name evidence="2" type="ORF">WIX40_10470</name>
</gene>
<evidence type="ECO:0000259" key="1">
    <source>
        <dbReference type="Pfam" id="PF06114"/>
    </source>
</evidence>
<protein>
    <submittedName>
        <fullName evidence="2">ImmA/IrrE family metallo-endopeptidase</fullName>
    </submittedName>
</protein>
<feature type="domain" description="IrrE N-terminal-like" evidence="1">
    <location>
        <begin position="252"/>
        <end position="358"/>
    </location>
</feature>
<dbReference type="Gene3D" id="1.10.10.2910">
    <property type="match status" value="1"/>
</dbReference>
<dbReference type="InterPro" id="IPR052345">
    <property type="entry name" value="Rad_response_metalloprotease"/>
</dbReference>
<name>A0ABD5JXA2_9HYPH</name>
<dbReference type="Pfam" id="PF06114">
    <property type="entry name" value="Peptidase_M78"/>
    <property type="match status" value="1"/>
</dbReference>
<reference evidence="2 3" key="1">
    <citation type="submission" date="2024-03" db="EMBL/GenBank/DDBJ databases">
        <title>Reference genomes for the five species model microbial community.</title>
        <authorList>
            <person name="Padfield D."/>
        </authorList>
    </citation>
    <scope>NUCLEOTIDE SEQUENCE [LARGE SCALE GENOMIC DNA]</scope>
    <source>
        <strain evidence="2 3">AB1</strain>
    </source>
</reference>
<dbReference type="AlphaFoldDB" id="A0ABD5JXA2"/>
<proteinExistence type="predicted"/>
<sequence>MNSTLKGDKLEDAFYRYLIDQQNRGELLFDIYPPENCKIFRKKKYYCKQREDDVEFDIVLEVYRKGRHSPHLHVIFECKNYNGNIPETYVNDFSSKIGRIFPNAVKGVLVISSRLQSGAEKVALNNKMGIVKYDETGLDIIADRTGRIFVENRFIEAQIFSSAPPTKSLKFSAYHDGRFFGNLGRFLCSLDPNISTESKKDHDLVSARYIPNEHIKKSAAEVLKRINYKSGPVDLEKVCSCLSIDLQFTNQKIQDENGIVTLGSANFRRRLILINAHENKNRERFTIGHEIGHFCLNHEMYLSSETIVEKDLLINSEKEVTFNYERLEFQANIFSANLILPDEVFKNVTGYYRHILDIKDRGHGYIFVDDQPCNFMVYEELLSILSTHFGASKTAIEIKFKNLGMLTDQRKRRDAPPIPGLIKNLIALRKTCETRTSAKMLHFCNPDNS</sequence>